<keyword evidence="1" id="KW-1133">Transmembrane helix</keyword>
<evidence type="ECO:0000313" key="5">
    <source>
        <dbReference type="Proteomes" id="UP000646484"/>
    </source>
</evidence>
<dbReference type="Gene3D" id="2.60.120.1440">
    <property type="match status" value="1"/>
</dbReference>
<sequence>MTQKTREYIVQLIARYVQGNLNKREMEDLDAWRMESSKNEEIFQRMISRRHFEESLTAHEMTGEEMDAEWKQIYTRTIGSRRIGLRRVLQYAAIAVMLLSAGGVLYFSNEKYIPEKEVVVAKRNAIQELESRAILVLSDGREFNLKNEEDLEALANHRVALSADSEMLTYSSGNVDTIVEYHTLRIPRGGEYVLVLSDGSTVYLNAESELSYPAHFTGQERRVRLKGEAYFEVQKDTTKPFIVDVDPLRVQVMGTEFGVRAYSDEECIKTTLKQGKVSVESEERSVILTPDLQATFNRSDGRLDAKEVNVNLYIGWKDGRLIFDNYPLERVLKDLGRWYAFNVVFEREELRVLPFSLNIKKHEVFAEVLDLLEETGCVKFEIEDNTVIVK</sequence>
<name>A0ABR7CYA4_9BACT</name>
<dbReference type="PANTHER" id="PTHR30273">
    <property type="entry name" value="PERIPLASMIC SIGNAL SENSOR AND SIGMA FACTOR ACTIVATOR FECR-RELATED"/>
    <property type="match status" value="1"/>
</dbReference>
<proteinExistence type="predicted"/>
<feature type="domain" description="FecR protein" evidence="2">
    <location>
        <begin position="183"/>
        <end position="277"/>
    </location>
</feature>
<dbReference type="InterPro" id="IPR006860">
    <property type="entry name" value="FecR"/>
</dbReference>
<keyword evidence="1" id="KW-0812">Transmembrane</keyword>
<comment type="caution">
    <text evidence="4">The sequence shown here is derived from an EMBL/GenBank/DDBJ whole genome shotgun (WGS) entry which is preliminary data.</text>
</comment>
<feature type="transmembrane region" description="Helical" evidence="1">
    <location>
        <begin position="88"/>
        <end position="107"/>
    </location>
</feature>
<dbReference type="InterPro" id="IPR032508">
    <property type="entry name" value="FecR_C"/>
</dbReference>
<reference evidence="4 5" key="1">
    <citation type="submission" date="2020-08" db="EMBL/GenBank/DDBJ databases">
        <title>Genome public.</title>
        <authorList>
            <person name="Liu C."/>
            <person name="Sun Q."/>
        </authorList>
    </citation>
    <scope>NUCLEOTIDE SEQUENCE [LARGE SCALE GENOMIC DNA]</scope>
    <source>
        <strain evidence="4 5">NSJ-56</strain>
    </source>
</reference>
<evidence type="ECO:0000313" key="4">
    <source>
        <dbReference type="EMBL" id="MBC5620649.1"/>
    </source>
</evidence>
<dbReference type="Proteomes" id="UP000646484">
    <property type="component" value="Unassembled WGS sequence"/>
</dbReference>
<organism evidence="4 5">
    <name type="scientific">Butyricimonas hominis</name>
    <dbReference type="NCBI Taxonomy" id="2763032"/>
    <lineage>
        <taxon>Bacteria</taxon>
        <taxon>Pseudomonadati</taxon>
        <taxon>Bacteroidota</taxon>
        <taxon>Bacteroidia</taxon>
        <taxon>Bacteroidales</taxon>
        <taxon>Odoribacteraceae</taxon>
        <taxon>Butyricimonas</taxon>
    </lineage>
</organism>
<evidence type="ECO:0000259" key="3">
    <source>
        <dbReference type="Pfam" id="PF16344"/>
    </source>
</evidence>
<dbReference type="Pfam" id="PF04773">
    <property type="entry name" value="FecR"/>
    <property type="match status" value="1"/>
</dbReference>
<evidence type="ECO:0000259" key="2">
    <source>
        <dbReference type="Pfam" id="PF04773"/>
    </source>
</evidence>
<dbReference type="RefSeq" id="WP_186975350.1">
    <property type="nucleotide sequence ID" value="NZ_JACOOH010000002.1"/>
</dbReference>
<dbReference type="InterPro" id="IPR012373">
    <property type="entry name" value="Ferrdict_sens_TM"/>
</dbReference>
<dbReference type="EMBL" id="JACOOH010000002">
    <property type="protein sequence ID" value="MBC5620649.1"/>
    <property type="molecule type" value="Genomic_DNA"/>
</dbReference>
<keyword evidence="5" id="KW-1185">Reference proteome</keyword>
<dbReference type="Pfam" id="PF16344">
    <property type="entry name" value="FecR_C"/>
    <property type="match status" value="1"/>
</dbReference>
<evidence type="ECO:0000256" key="1">
    <source>
        <dbReference type="SAM" id="Phobius"/>
    </source>
</evidence>
<keyword evidence="1" id="KW-0472">Membrane</keyword>
<accession>A0ABR7CYA4</accession>
<feature type="domain" description="Protein FecR C-terminal" evidence="3">
    <location>
        <begin position="320"/>
        <end position="389"/>
    </location>
</feature>
<gene>
    <name evidence="4" type="ORF">H8S64_06015</name>
</gene>
<protein>
    <submittedName>
        <fullName evidence="4">FecR domain-containing protein</fullName>
    </submittedName>
</protein>
<dbReference type="Gene3D" id="3.55.50.30">
    <property type="match status" value="1"/>
</dbReference>
<dbReference type="PANTHER" id="PTHR30273:SF2">
    <property type="entry name" value="PROTEIN FECR"/>
    <property type="match status" value="1"/>
</dbReference>